<accession>A0A3P8ARI8</accession>
<name>A0A183GA38_HELPZ</name>
<gene>
    <name evidence="1" type="ORF">HPBE_LOCUS18847</name>
</gene>
<evidence type="ECO:0000313" key="2">
    <source>
        <dbReference type="Proteomes" id="UP000050761"/>
    </source>
</evidence>
<dbReference type="WBParaSite" id="HPBE_0001884801-mRNA-1">
    <property type="protein sequence ID" value="HPBE_0001884801-mRNA-1"/>
    <property type="gene ID" value="HPBE_0001884801"/>
</dbReference>
<reference evidence="3" key="2">
    <citation type="submission" date="2019-09" db="UniProtKB">
        <authorList>
            <consortium name="WormBaseParasite"/>
        </authorList>
    </citation>
    <scope>IDENTIFICATION</scope>
</reference>
<evidence type="ECO:0000313" key="1">
    <source>
        <dbReference type="EMBL" id="VDP13141.1"/>
    </source>
</evidence>
<protein>
    <submittedName>
        <fullName evidence="3">FAD-binding oxidoreductase</fullName>
    </submittedName>
</protein>
<reference evidence="1 2" key="1">
    <citation type="submission" date="2018-11" db="EMBL/GenBank/DDBJ databases">
        <authorList>
            <consortium name="Pathogen Informatics"/>
        </authorList>
    </citation>
    <scope>NUCLEOTIDE SEQUENCE [LARGE SCALE GENOMIC DNA]</scope>
</reference>
<dbReference type="Proteomes" id="UP000050761">
    <property type="component" value="Unassembled WGS sequence"/>
</dbReference>
<proteinExistence type="predicted"/>
<evidence type="ECO:0000313" key="3">
    <source>
        <dbReference type="WBParaSite" id="HPBE_0001884801-mRNA-1"/>
    </source>
</evidence>
<accession>A0A183GA38</accession>
<organism evidence="2 3">
    <name type="scientific">Heligmosomoides polygyrus</name>
    <name type="common">Parasitic roundworm</name>
    <dbReference type="NCBI Taxonomy" id="6339"/>
    <lineage>
        <taxon>Eukaryota</taxon>
        <taxon>Metazoa</taxon>
        <taxon>Ecdysozoa</taxon>
        <taxon>Nematoda</taxon>
        <taxon>Chromadorea</taxon>
        <taxon>Rhabditida</taxon>
        <taxon>Rhabditina</taxon>
        <taxon>Rhabditomorpha</taxon>
        <taxon>Strongyloidea</taxon>
        <taxon>Heligmosomidae</taxon>
        <taxon>Heligmosomoides</taxon>
    </lineage>
</organism>
<dbReference type="EMBL" id="UZAH01030959">
    <property type="protein sequence ID" value="VDP13141.1"/>
    <property type="molecule type" value="Genomic_DNA"/>
</dbReference>
<sequence>MSCQASPLRSAQLAGLTDGIQVKHVLPGISTTICSTRWALDKRLFQQIPRCVLTEGGNLLGRGVKANNRNYLGILAQFSGVNTSAAQ</sequence>
<dbReference type="AlphaFoldDB" id="A0A183GA38"/>
<keyword evidence="2" id="KW-1185">Reference proteome</keyword>